<name>A0A9Q2L034_9GAMM</name>
<evidence type="ECO:0000313" key="3">
    <source>
        <dbReference type="EMBL" id="MBK2065716.1"/>
    </source>
</evidence>
<feature type="domain" description="ParB-like N-terminal" evidence="2">
    <location>
        <begin position="34"/>
        <end position="124"/>
    </location>
</feature>
<comment type="similarity">
    <text evidence="1">Belongs to the ParB family.</text>
</comment>
<evidence type="ECO:0000256" key="1">
    <source>
        <dbReference type="ARBA" id="ARBA00006295"/>
    </source>
</evidence>
<dbReference type="SMART" id="SM00470">
    <property type="entry name" value="ParB"/>
    <property type="match status" value="1"/>
</dbReference>
<dbReference type="EMBL" id="JACVKN010000180">
    <property type="protein sequence ID" value="MBK2065716.1"/>
    <property type="molecule type" value="Genomic_DNA"/>
</dbReference>
<dbReference type="PANTHER" id="PTHR33375:SF1">
    <property type="entry name" value="CHROMOSOME-PARTITIONING PROTEIN PARB-RELATED"/>
    <property type="match status" value="1"/>
</dbReference>
<dbReference type="InterPro" id="IPR036086">
    <property type="entry name" value="ParB/Sulfiredoxin_sf"/>
</dbReference>
<dbReference type="PANTHER" id="PTHR33375">
    <property type="entry name" value="CHROMOSOME-PARTITIONING PROTEIN PARB-RELATED"/>
    <property type="match status" value="1"/>
</dbReference>
<reference evidence="3 4" key="1">
    <citation type="submission" date="2020-09" db="EMBL/GenBank/DDBJ databases">
        <title>Development of specific Francisella tularensis PCR assay based on in-depth characterization of family Francisellaceae.</title>
        <authorList>
            <person name="Ohrman C."/>
            <person name="Sahl J."/>
            <person name="Sjodin A."/>
            <person name="Uneklint I."/>
            <person name="Ballard R."/>
            <person name="Karlsson L."/>
            <person name="Mcdonough R."/>
            <person name="Sundell D."/>
            <person name="Soria K."/>
            <person name="Brindeflk B."/>
            <person name="Vallesi A."/>
            <person name="Ramirez-Paredes J.G."/>
            <person name="Colquhoun D."/>
            <person name="Myrtennas K."/>
            <person name="Birdsell D."/>
            <person name="Johansson A."/>
            <person name="Wagner D."/>
            <person name="Forsman M."/>
        </authorList>
    </citation>
    <scope>NUCLEOTIDE SEQUENCE [LARGE SCALE GENOMIC DNA]</scope>
    <source>
        <strain evidence="3 4">FSC1140</strain>
    </source>
</reference>
<evidence type="ECO:0000313" key="4">
    <source>
        <dbReference type="Proteomes" id="UP000701999"/>
    </source>
</evidence>
<dbReference type="GO" id="GO:0007059">
    <property type="term" value="P:chromosome segregation"/>
    <property type="evidence" value="ECO:0007669"/>
    <property type="project" value="TreeGrafter"/>
</dbReference>
<dbReference type="InterPro" id="IPR004437">
    <property type="entry name" value="ParB/RepB/Spo0J"/>
</dbReference>
<dbReference type="CDD" id="cd16405">
    <property type="entry name" value="RepB_like_N"/>
    <property type="match status" value="1"/>
</dbReference>
<dbReference type="Pfam" id="PF02195">
    <property type="entry name" value="ParB_N"/>
    <property type="match status" value="1"/>
</dbReference>
<dbReference type="Gene3D" id="3.90.1530.30">
    <property type="match status" value="1"/>
</dbReference>
<dbReference type="InterPro" id="IPR003115">
    <property type="entry name" value="ParB_N"/>
</dbReference>
<proteinExistence type="inferred from homology"/>
<organism evidence="3 4">
    <name type="scientific">Francisella noatunensis</name>
    <dbReference type="NCBI Taxonomy" id="657445"/>
    <lineage>
        <taxon>Bacteria</taxon>
        <taxon>Pseudomonadati</taxon>
        <taxon>Pseudomonadota</taxon>
        <taxon>Gammaproteobacteria</taxon>
        <taxon>Thiotrichales</taxon>
        <taxon>Francisellaceae</taxon>
        <taxon>Francisella</taxon>
    </lineage>
</organism>
<dbReference type="GO" id="GO:0005694">
    <property type="term" value="C:chromosome"/>
    <property type="evidence" value="ECO:0007669"/>
    <property type="project" value="TreeGrafter"/>
</dbReference>
<protein>
    <submittedName>
        <fullName evidence="3">ParB/RepB/Spo0J family partition protein</fullName>
    </submittedName>
</protein>
<dbReference type="GeneID" id="93255204"/>
<dbReference type="InterPro" id="IPR037972">
    <property type="entry name" value="RepB_N"/>
</dbReference>
<dbReference type="SUPFAM" id="SSF109709">
    <property type="entry name" value="KorB DNA-binding domain-like"/>
    <property type="match status" value="1"/>
</dbReference>
<dbReference type="InterPro" id="IPR050336">
    <property type="entry name" value="Chromosome_partition/occlusion"/>
</dbReference>
<gene>
    <name evidence="3" type="ORF">IB647_08995</name>
</gene>
<comment type="caution">
    <text evidence="3">The sequence shown here is derived from an EMBL/GenBank/DDBJ whole genome shotgun (WGS) entry which is preliminary data.</text>
</comment>
<dbReference type="GO" id="GO:0045881">
    <property type="term" value="P:positive regulation of sporulation resulting in formation of a cellular spore"/>
    <property type="evidence" value="ECO:0007669"/>
    <property type="project" value="TreeGrafter"/>
</dbReference>
<dbReference type="RefSeq" id="WP_159184472.1">
    <property type="nucleotide sequence ID" value="NZ_JACVJL010000103.1"/>
</dbReference>
<accession>A0A9Q2L034</accession>
<dbReference type="Proteomes" id="UP000701999">
    <property type="component" value="Unassembled WGS sequence"/>
</dbReference>
<dbReference type="SUPFAM" id="SSF110849">
    <property type="entry name" value="ParB/Sulfiredoxin"/>
    <property type="match status" value="1"/>
</dbReference>
<dbReference type="GO" id="GO:0003677">
    <property type="term" value="F:DNA binding"/>
    <property type="evidence" value="ECO:0007669"/>
    <property type="project" value="InterPro"/>
</dbReference>
<dbReference type="Gene3D" id="1.10.10.2830">
    <property type="match status" value="1"/>
</dbReference>
<evidence type="ECO:0000259" key="2">
    <source>
        <dbReference type="SMART" id="SM00470"/>
    </source>
</evidence>
<sequence length="293" mass="33521">MPNISNIKSSKKFTKKNYRAYNMTGDATNINEDKIVKISHNAIYKWQYKDRLKGDLGDIDALSNSIRDNGQQVPCVVRKVNDKYELIIGERRWLACKKLDIDLLCIVKDIDNRQASIIQAIENEKRQDLSDYSRGMSYANKISEGILTVKDLQESLAISKLDISRLLSFSKMDKDIYNSIKDFTNVSSRTAAEVNRMANKGEKYKDIIISLSDKISKGSIGARSLERMIENRLSPKKAKYNKVLKGKNIEIVQNNNNYQINFNSSTTRSMKDKVINLDKLLKLIDDYIDNEAS</sequence>
<dbReference type="NCBIfam" id="TIGR00180">
    <property type="entry name" value="parB_part"/>
    <property type="match status" value="1"/>
</dbReference>
<dbReference type="AlphaFoldDB" id="A0A9Q2L034"/>
<keyword evidence="4" id="KW-1185">Reference proteome</keyword>